<keyword evidence="4" id="KW-0808">Transferase</keyword>
<keyword evidence="5" id="KW-1185">Reference proteome</keyword>
<keyword evidence="2" id="KW-0472">Membrane</keyword>
<dbReference type="PANTHER" id="PTHR34220:SF7">
    <property type="entry name" value="SENSOR HISTIDINE KINASE YPDA"/>
    <property type="match status" value="1"/>
</dbReference>
<comment type="caution">
    <text evidence="4">The sequence shown here is derived from an EMBL/GenBank/DDBJ whole genome shotgun (WGS) entry which is preliminary data.</text>
</comment>
<sequence>MAIVSENPRVPARMVLLSLAALWACYFIVATLRGAFMGFDFAWPIISRRLTICLLSMMVMAAVWPLLQMLDRKSNLVRLVIVLVGALPLALLLSLINAMVFADLEMAMKAADKEGLTQIDPGKVRVMQDEAGNILVDLPKSSSRDAAPEAPPAPPAPPVTSSAVPDVVPGMSDDAGPLLDDTGRGPASAGIMPGAEGGITIRTNGGARDTLFGRWAGMADTTFGRYFLVLAWAALYFALAKAEEARAAERREGEYRRAAEAAELRSLRYQVNPHFLFNTLNSLSALVMTGRQEAAETMIQTLSTFYRRTLNGDPTNDMRLLDEIEMQKLYLSIEGVRFPNRLQTQFTIDEDVADAMVPGMILQPLIENSVKYAVAATQRPVTITISARRGEGEDGEADRLVLTVRDDGPGAPLNKADGCGIGLTNVRDRLRARYAKTARLAYGPQEEGGFATVLDLPLETEQGAAGARETRFDG</sequence>
<keyword evidence="2" id="KW-0812">Transmembrane</keyword>
<keyword evidence="4" id="KW-0418">Kinase</keyword>
<keyword evidence="2" id="KW-1133">Transmembrane helix</keyword>
<reference evidence="4" key="1">
    <citation type="submission" date="2022-03" db="EMBL/GenBank/DDBJ databases">
        <title>Identification of a novel bacterium isolated from mangrove sediments.</title>
        <authorList>
            <person name="Pan X."/>
        </authorList>
    </citation>
    <scope>NUCLEOTIDE SEQUENCE</scope>
    <source>
        <strain evidence="4">B2637</strain>
    </source>
</reference>
<feature type="transmembrane region" description="Helical" evidence="2">
    <location>
        <begin position="12"/>
        <end position="29"/>
    </location>
</feature>
<proteinExistence type="predicted"/>
<dbReference type="SUPFAM" id="SSF55874">
    <property type="entry name" value="ATPase domain of HSP90 chaperone/DNA topoisomerase II/histidine kinase"/>
    <property type="match status" value="1"/>
</dbReference>
<accession>A0ABT0AB16</accession>
<dbReference type="EMBL" id="JALHAT010000007">
    <property type="protein sequence ID" value="MCJ1960398.1"/>
    <property type="molecule type" value="Genomic_DNA"/>
</dbReference>
<evidence type="ECO:0000256" key="1">
    <source>
        <dbReference type="SAM" id="MobiDB-lite"/>
    </source>
</evidence>
<protein>
    <submittedName>
        <fullName evidence="4">Histidine kinase</fullName>
    </submittedName>
</protein>
<evidence type="ECO:0000313" key="5">
    <source>
        <dbReference type="Proteomes" id="UP001162802"/>
    </source>
</evidence>
<dbReference type="InterPro" id="IPR050640">
    <property type="entry name" value="Bact_2-comp_sensor_kinase"/>
</dbReference>
<dbReference type="Proteomes" id="UP001162802">
    <property type="component" value="Unassembled WGS sequence"/>
</dbReference>
<evidence type="ECO:0000313" key="4">
    <source>
        <dbReference type="EMBL" id="MCJ1960398.1"/>
    </source>
</evidence>
<dbReference type="InterPro" id="IPR010559">
    <property type="entry name" value="Sig_transdc_His_kin_internal"/>
</dbReference>
<gene>
    <name evidence="4" type="ORF">MTR65_06890</name>
</gene>
<feature type="compositionally biased region" description="Pro residues" evidence="1">
    <location>
        <begin position="149"/>
        <end position="158"/>
    </location>
</feature>
<dbReference type="Pfam" id="PF02518">
    <property type="entry name" value="HATPase_c"/>
    <property type="match status" value="1"/>
</dbReference>
<evidence type="ECO:0000256" key="2">
    <source>
        <dbReference type="SAM" id="Phobius"/>
    </source>
</evidence>
<dbReference type="InterPro" id="IPR003594">
    <property type="entry name" value="HATPase_dom"/>
</dbReference>
<dbReference type="RefSeq" id="WP_243798484.1">
    <property type="nucleotide sequence ID" value="NZ_JALHAT010000007.1"/>
</dbReference>
<dbReference type="PROSITE" id="PS50109">
    <property type="entry name" value="HIS_KIN"/>
    <property type="match status" value="1"/>
</dbReference>
<dbReference type="PANTHER" id="PTHR34220">
    <property type="entry name" value="SENSOR HISTIDINE KINASE YPDA"/>
    <property type="match status" value="1"/>
</dbReference>
<name>A0ABT0AB16_9SPHN</name>
<feature type="region of interest" description="Disordered" evidence="1">
    <location>
        <begin position="142"/>
        <end position="196"/>
    </location>
</feature>
<dbReference type="InterPro" id="IPR036890">
    <property type="entry name" value="HATPase_C_sf"/>
</dbReference>
<feature type="domain" description="Histidine kinase" evidence="3">
    <location>
        <begin position="361"/>
        <end position="460"/>
    </location>
</feature>
<dbReference type="GO" id="GO:0016301">
    <property type="term" value="F:kinase activity"/>
    <property type="evidence" value="ECO:0007669"/>
    <property type="project" value="UniProtKB-KW"/>
</dbReference>
<feature type="transmembrane region" description="Helical" evidence="2">
    <location>
        <begin position="79"/>
        <end position="102"/>
    </location>
</feature>
<feature type="compositionally biased region" description="Low complexity" evidence="1">
    <location>
        <begin position="159"/>
        <end position="169"/>
    </location>
</feature>
<dbReference type="Gene3D" id="3.30.565.10">
    <property type="entry name" value="Histidine kinase-like ATPase, C-terminal domain"/>
    <property type="match status" value="1"/>
</dbReference>
<dbReference type="Pfam" id="PF06580">
    <property type="entry name" value="His_kinase"/>
    <property type="match status" value="1"/>
</dbReference>
<dbReference type="SMART" id="SM00387">
    <property type="entry name" value="HATPase_c"/>
    <property type="match status" value="1"/>
</dbReference>
<organism evidence="4 5">
    <name type="scientific">Novosphingobium mangrovi</name>
    <name type="common">ex Hu et al. 2023</name>
    <dbReference type="NCBI Taxonomy" id="2930094"/>
    <lineage>
        <taxon>Bacteria</taxon>
        <taxon>Pseudomonadati</taxon>
        <taxon>Pseudomonadota</taxon>
        <taxon>Alphaproteobacteria</taxon>
        <taxon>Sphingomonadales</taxon>
        <taxon>Sphingomonadaceae</taxon>
        <taxon>Novosphingobium</taxon>
    </lineage>
</organism>
<evidence type="ECO:0000259" key="3">
    <source>
        <dbReference type="PROSITE" id="PS50109"/>
    </source>
</evidence>
<feature type="transmembrane region" description="Helical" evidence="2">
    <location>
        <begin position="49"/>
        <end position="67"/>
    </location>
</feature>
<dbReference type="InterPro" id="IPR005467">
    <property type="entry name" value="His_kinase_dom"/>
</dbReference>